<accession>A0ACC1Y581</accession>
<dbReference type="EMBL" id="CM051398">
    <property type="protein sequence ID" value="KAJ4718531.1"/>
    <property type="molecule type" value="Genomic_DNA"/>
</dbReference>
<dbReference type="Proteomes" id="UP001164539">
    <property type="component" value="Chromosome 5"/>
</dbReference>
<keyword evidence="2" id="KW-1185">Reference proteome</keyword>
<organism evidence="1 2">
    <name type="scientific">Melia azedarach</name>
    <name type="common">Chinaberry tree</name>
    <dbReference type="NCBI Taxonomy" id="155640"/>
    <lineage>
        <taxon>Eukaryota</taxon>
        <taxon>Viridiplantae</taxon>
        <taxon>Streptophyta</taxon>
        <taxon>Embryophyta</taxon>
        <taxon>Tracheophyta</taxon>
        <taxon>Spermatophyta</taxon>
        <taxon>Magnoliopsida</taxon>
        <taxon>eudicotyledons</taxon>
        <taxon>Gunneridae</taxon>
        <taxon>Pentapetalae</taxon>
        <taxon>rosids</taxon>
        <taxon>malvids</taxon>
        <taxon>Sapindales</taxon>
        <taxon>Meliaceae</taxon>
        <taxon>Melia</taxon>
    </lineage>
</organism>
<protein>
    <submittedName>
        <fullName evidence="1">Pentatricopeptide repeat-containing protein</fullName>
    </submittedName>
</protein>
<evidence type="ECO:0000313" key="1">
    <source>
        <dbReference type="EMBL" id="KAJ4718531.1"/>
    </source>
</evidence>
<name>A0ACC1Y581_MELAZ</name>
<reference evidence="1 2" key="1">
    <citation type="journal article" date="2023" name="Science">
        <title>Complex scaffold remodeling in plant triterpene biosynthesis.</title>
        <authorList>
            <person name="De La Pena R."/>
            <person name="Hodgson H."/>
            <person name="Liu J.C."/>
            <person name="Stephenson M.J."/>
            <person name="Martin A.C."/>
            <person name="Owen C."/>
            <person name="Harkess A."/>
            <person name="Leebens-Mack J."/>
            <person name="Jimenez L.E."/>
            <person name="Osbourn A."/>
            <person name="Sattely E.S."/>
        </authorList>
    </citation>
    <scope>NUCLEOTIDE SEQUENCE [LARGE SCALE GENOMIC DNA]</scope>
    <source>
        <strain evidence="2">cv. JPN11</strain>
        <tissue evidence="1">Leaf</tissue>
    </source>
</reference>
<sequence length="706" mass="79036">MICRRYLHFRALSTHSIRSDQQSPNQPRRLLQCNKCIQQFAKVGKVKEARHLFDTMSVRDSVSYNTMLSCYVQNNQLREAKSLFDSFQDKNIRTWTILLSGYAKYGLMNEAREVFDSMPERNVVSWNALVGGYVRNGELRLARELFNKMPERNVSSWNSMITGYCRYGMVREAREMFDRMNERNSVSWMIMVSGYVDVREYAESWGVFLRMLKSGVLPDQAIFVVGLSAIMGLNDLDLVGSLRTMAIKLGYEEDVVVGTAFLNAYMRNGSLDDAYNFFGGMPDRNEYSWTSMIAAFIQCGRMDDAIALYESADCEKGVATKTTMLTAHAQKGNIFEARRIFDEIRCPNVAAWNAMVAGYAQNGMLEEANALFMRMPVRNAASWAAMISGFVQNGKSKEALELFAELHRAGSVPTHSGFTSALSACANTGDVEMGKQIHSLTIKTKCQYNPYVGNGLLFMYAKCKNLEDVSQAFVTMQVRDIVSWNSLMAGFLENDLLEDALNTFRMMPKRDEVSWMTIISAYVQAGQCQKALTLFLEMLSAGMKPRDSTLTSLLSACGSLRATKLGKQVNTLIFKHGFYSYLCVCNALITMYFKCGSEDGFCVFEDMPIRDIVSWNAVLTGCAQNGLGKEAINVFEQMKAAQFIPDEISFLGVVGACGNAGLVDKGWAYFNSMSQDYGIVLPVNQLTFMVDLLGRAGQHSEAQAIP</sequence>
<evidence type="ECO:0000313" key="2">
    <source>
        <dbReference type="Proteomes" id="UP001164539"/>
    </source>
</evidence>
<comment type="caution">
    <text evidence="1">The sequence shown here is derived from an EMBL/GenBank/DDBJ whole genome shotgun (WGS) entry which is preliminary data.</text>
</comment>
<gene>
    <name evidence="1" type="ORF">OWV82_010201</name>
</gene>
<proteinExistence type="predicted"/>